<proteinExistence type="inferred from homology"/>
<keyword evidence="10" id="KW-1185">Reference proteome</keyword>
<dbReference type="EMBL" id="KN819361">
    <property type="protein sequence ID" value="KIJ12602.1"/>
    <property type="molecule type" value="Genomic_DNA"/>
</dbReference>
<dbReference type="InterPro" id="IPR027417">
    <property type="entry name" value="P-loop_NTPase"/>
</dbReference>
<dbReference type="Proteomes" id="UP000053647">
    <property type="component" value="Unassembled WGS sequence"/>
</dbReference>
<evidence type="ECO:0000313" key="9">
    <source>
        <dbReference type="EMBL" id="KIJ12602.1"/>
    </source>
</evidence>
<dbReference type="Gene3D" id="3.40.50.300">
    <property type="entry name" value="P-loop containing nucleotide triphosphate hydrolases"/>
    <property type="match status" value="2"/>
</dbReference>
<dbReference type="GO" id="GO:0000724">
    <property type="term" value="P:double-strand break repair via homologous recombination"/>
    <property type="evidence" value="ECO:0007669"/>
    <property type="project" value="TreeGrafter"/>
</dbReference>
<gene>
    <name evidence="9" type="ORF">PAXINDRAFT_14524</name>
</gene>
<sequence>MDMNTILEAILGCPLDLLEHRTSCIIGARLPLGFLAALSDESDKIDALRACMIIYLLTATAIVPREFQLQASLAILNGKDNIITAGTGSGKTLCIIIPLLLRPQSISITVSPLKRLQATQVWYRLSAWQADSMTASSKVLESQKFGISTIAINEDTPSDRELWDSIRTGKFRHLIVSPKQLGTYNGHLPRLARLLREDRTFTRKIARVHIDEAHNIYTAGRANHGTPFQALSATLLPHILDAVKHNLLISPDYIDLRLPANRSNIAYATTSVIGSLRNFHSLDCLIPPKFHPPMVIPKTLVFHDCKQEASDAAIYNDNRLPVAMRNQGVVKHYHSDMSAEYLQQTYDDFSSDAGTCLILHATAGASMGLDIRGICIVIQYAPARRTSSP</sequence>
<evidence type="ECO:0000313" key="10">
    <source>
        <dbReference type="Proteomes" id="UP000053647"/>
    </source>
</evidence>
<dbReference type="SUPFAM" id="SSF52540">
    <property type="entry name" value="P-loop containing nucleoside triphosphate hydrolases"/>
    <property type="match status" value="1"/>
</dbReference>
<dbReference type="Pfam" id="PF00270">
    <property type="entry name" value="DEAD"/>
    <property type="match status" value="1"/>
</dbReference>
<dbReference type="GO" id="GO:0009378">
    <property type="term" value="F:four-way junction helicase activity"/>
    <property type="evidence" value="ECO:0007669"/>
    <property type="project" value="TreeGrafter"/>
</dbReference>
<keyword evidence="3" id="KW-0067">ATP-binding</keyword>
<feature type="domain" description="Helicase ATP-binding" evidence="8">
    <location>
        <begin position="72"/>
        <end position="253"/>
    </location>
</feature>
<evidence type="ECO:0000256" key="7">
    <source>
        <dbReference type="ARBA" id="ARBA00034808"/>
    </source>
</evidence>
<organism evidence="9 10">
    <name type="scientific">Paxillus involutus ATCC 200175</name>
    <dbReference type="NCBI Taxonomy" id="664439"/>
    <lineage>
        <taxon>Eukaryota</taxon>
        <taxon>Fungi</taxon>
        <taxon>Dikarya</taxon>
        <taxon>Basidiomycota</taxon>
        <taxon>Agaricomycotina</taxon>
        <taxon>Agaricomycetes</taxon>
        <taxon>Agaricomycetidae</taxon>
        <taxon>Boletales</taxon>
        <taxon>Paxilineae</taxon>
        <taxon>Paxillaceae</taxon>
        <taxon>Paxillus</taxon>
    </lineage>
</organism>
<evidence type="ECO:0000256" key="5">
    <source>
        <dbReference type="ARBA" id="ARBA00023235"/>
    </source>
</evidence>
<keyword evidence="2" id="KW-0547">Nucleotide-binding</keyword>
<evidence type="ECO:0000256" key="2">
    <source>
        <dbReference type="ARBA" id="ARBA00022741"/>
    </source>
</evidence>
<dbReference type="OrthoDB" id="10261556at2759"/>
<evidence type="ECO:0000256" key="4">
    <source>
        <dbReference type="ARBA" id="ARBA00023125"/>
    </source>
</evidence>
<evidence type="ECO:0000256" key="3">
    <source>
        <dbReference type="ARBA" id="ARBA00022840"/>
    </source>
</evidence>
<keyword evidence="4" id="KW-0238">DNA-binding</keyword>
<evidence type="ECO:0000256" key="1">
    <source>
        <dbReference type="ARBA" id="ARBA00005446"/>
    </source>
</evidence>
<dbReference type="HOGENOM" id="CLU_001103_19_6_1"/>
<reference evidence="10" key="2">
    <citation type="submission" date="2015-01" db="EMBL/GenBank/DDBJ databases">
        <title>Evolutionary Origins and Diversification of the Mycorrhizal Mutualists.</title>
        <authorList>
            <consortium name="DOE Joint Genome Institute"/>
            <consortium name="Mycorrhizal Genomics Consortium"/>
            <person name="Kohler A."/>
            <person name="Kuo A."/>
            <person name="Nagy L.G."/>
            <person name="Floudas D."/>
            <person name="Copeland A."/>
            <person name="Barry K.W."/>
            <person name="Cichocki N."/>
            <person name="Veneault-Fourrey C."/>
            <person name="LaButti K."/>
            <person name="Lindquist E.A."/>
            <person name="Lipzen A."/>
            <person name="Lundell T."/>
            <person name="Morin E."/>
            <person name="Murat C."/>
            <person name="Riley R."/>
            <person name="Ohm R."/>
            <person name="Sun H."/>
            <person name="Tunlid A."/>
            <person name="Henrissat B."/>
            <person name="Grigoriev I.V."/>
            <person name="Hibbett D.S."/>
            <person name="Martin F."/>
        </authorList>
    </citation>
    <scope>NUCLEOTIDE SEQUENCE [LARGE SCALE GENOMIC DNA]</scope>
    <source>
        <strain evidence="10">ATCC 200175</strain>
    </source>
</reference>
<comment type="similarity">
    <text evidence="1">Belongs to the helicase family. RecQ subfamily.</text>
</comment>
<name>A0A0C9TYF4_PAXIN</name>
<protein>
    <recommendedName>
        <fullName evidence="7">DNA 3'-5' helicase</fullName>
        <ecNumber evidence="7">5.6.2.4</ecNumber>
    </recommendedName>
</protein>
<dbReference type="EC" id="5.6.2.4" evidence="7"/>
<keyword evidence="5" id="KW-0413">Isomerase</keyword>
<evidence type="ECO:0000256" key="6">
    <source>
        <dbReference type="ARBA" id="ARBA00034617"/>
    </source>
</evidence>
<accession>A0A0C9TYF4</accession>
<dbReference type="SMART" id="SM00487">
    <property type="entry name" value="DEXDc"/>
    <property type="match status" value="1"/>
</dbReference>
<reference evidence="9 10" key="1">
    <citation type="submission" date="2014-06" db="EMBL/GenBank/DDBJ databases">
        <authorList>
            <consortium name="DOE Joint Genome Institute"/>
            <person name="Kuo A."/>
            <person name="Kohler A."/>
            <person name="Nagy L.G."/>
            <person name="Floudas D."/>
            <person name="Copeland A."/>
            <person name="Barry K.W."/>
            <person name="Cichocki N."/>
            <person name="Veneault-Fourrey C."/>
            <person name="LaButti K."/>
            <person name="Lindquist E.A."/>
            <person name="Lipzen A."/>
            <person name="Lundell T."/>
            <person name="Morin E."/>
            <person name="Murat C."/>
            <person name="Sun H."/>
            <person name="Tunlid A."/>
            <person name="Henrissat B."/>
            <person name="Grigoriev I.V."/>
            <person name="Hibbett D.S."/>
            <person name="Martin F."/>
            <person name="Nordberg H.P."/>
            <person name="Cantor M.N."/>
            <person name="Hua S.X."/>
        </authorList>
    </citation>
    <scope>NUCLEOTIDE SEQUENCE [LARGE SCALE GENOMIC DNA]</scope>
    <source>
        <strain evidence="9 10">ATCC 200175</strain>
    </source>
</reference>
<dbReference type="PROSITE" id="PS51192">
    <property type="entry name" value="HELICASE_ATP_BIND_1"/>
    <property type="match status" value="1"/>
</dbReference>
<dbReference type="GO" id="GO:0043138">
    <property type="term" value="F:3'-5' DNA helicase activity"/>
    <property type="evidence" value="ECO:0007669"/>
    <property type="project" value="UniProtKB-EC"/>
</dbReference>
<dbReference type="GO" id="GO:0005737">
    <property type="term" value="C:cytoplasm"/>
    <property type="evidence" value="ECO:0007669"/>
    <property type="project" value="TreeGrafter"/>
</dbReference>
<dbReference type="Pfam" id="PF00271">
    <property type="entry name" value="Helicase_C"/>
    <property type="match status" value="1"/>
</dbReference>
<dbReference type="PANTHER" id="PTHR13710">
    <property type="entry name" value="DNA HELICASE RECQ FAMILY MEMBER"/>
    <property type="match status" value="1"/>
</dbReference>
<dbReference type="InterPro" id="IPR014001">
    <property type="entry name" value="Helicase_ATP-bd"/>
</dbReference>
<comment type="catalytic activity">
    <reaction evidence="6">
        <text>Couples ATP hydrolysis with the unwinding of duplex DNA by translocating in the 3'-5' direction.</text>
        <dbReference type="EC" id="5.6.2.4"/>
    </reaction>
</comment>
<dbReference type="PANTHER" id="PTHR13710:SF105">
    <property type="entry name" value="ATP-DEPENDENT DNA HELICASE Q1"/>
    <property type="match status" value="1"/>
</dbReference>
<evidence type="ECO:0000259" key="8">
    <source>
        <dbReference type="PROSITE" id="PS51192"/>
    </source>
</evidence>
<dbReference type="GO" id="GO:0003677">
    <property type="term" value="F:DNA binding"/>
    <property type="evidence" value="ECO:0007669"/>
    <property type="project" value="UniProtKB-KW"/>
</dbReference>
<dbReference type="AlphaFoldDB" id="A0A0C9TYF4"/>
<dbReference type="InterPro" id="IPR001650">
    <property type="entry name" value="Helicase_C-like"/>
</dbReference>
<dbReference type="GO" id="GO:0005524">
    <property type="term" value="F:ATP binding"/>
    <property type="evidence" value="ECO:0007669"/>
    <property type="project" value="UniProtKB-KW"/>
</dbReference>
<dbReference type="InterPro" id="IPR011545">
    <property type="entry name" value="DEAD/DEAH_box_helicase_dom"/>
</dbReference>
<dbReference type="GO" id="GO:0005694">
    <property type="term" value="C:chromosome"/>
    <property type="evidence" value="ECO:0007669"/>
    <property type="project" value="TreeGrafter"/>
</dbReference>